<reference evidence="1 2" key="1">
    <citation type="submission" date="2021-06" db="EMBL/GenBank/DDBJ databases">
        <title>New haloarchaea isolates fom saline soil.</title>
        <authorList>
            <person name="Duran-Viseras A."/>
            <person name="Sanchez-Porro C.S."/>
            <person name="Ventosa A."/>
        </authorList>
    </citation>
    <scope>NUCLEOTIDE SEQUENCE [LARGE SCALE GENOMIC DNA]</scope>
    <source>
        <strain evidence="1 2">JCM 183640</strain>
    </source>
</reference>
<dbReference type="OrthoDB" id="10985at2157"/>
<dbReference type="Gene3D" id="1.10.10.10">
    <property type="entry name" value="Winged helix-like DNA-binding domain superfamily/Winged helix DNA-binding domain"/>
    <property type="match status" value="1"/>
</dbReference>
<keyword evidence="2" id="KW-1185">Reference proteome</keyword>
<sequence>MASDPASADDTPSLQDVLNALDDPDCRAILRETAEPMTATELIDTCEIPKSTVYRKLDRLSRASLVRERDTINSGGGRTTKYERDFDDVTISMDETDTFSVTVGRPSRQSDERLADIWSKMGDEL</sequence>
<evidence type="ECO:0000313" key="1">
    <source>
        <dbReference type="EMBL" id="MBV0926007.1"/>
    </source>
</evidence>
<dbReference type="SUPFAM" id="SSF46785">
    <property type="entry name" value="Winged helix' DNA-binding domain"/>
    <property type="match status" value="1"/>
</dbReference>
<accession>A0A8J8C569</accession>
<dbReference type="Pfam" id="PF12840">
    <property type="entry name" value="HTH_20"/>
    <property type="match status" value="1"/>
</dbReference>
<dbReference type="InterPro" id="IPR036390">
    <property type="entry name" value="WH_DNA-bd_sf"/>
</dbReference>
<evidence type="ECO:0000313" key="2">
    <source>
        <dbReference type="Proteomes" id="UP000766550"/>
    </source>
</evidence>
<gene>
    <name evidence="1" type="ORF">KTS45_17525</name>
</gene>
<dbReference type="RefSeq" id="WP_162318787.1">
    <property type="nucleotide sequence ID" value="NZ_JAHQXF010000003.1"/>
</dbReference>
<name>A0A8J8C569_9EURY</name>
<dbReference type="InterPro" id="IPR036388">
    <property type="entry name" value="WH-like_DNA-bd_sf"/>
</dbReference>
<organism evidence="1 2">
    <name type="scientific">Haloarcula limicola</name>
    <dbReference type="NCBI Taxonomy" id="1429915"/>
    <lineage>
        <taxon>Archaea</taxon>
        <taxon>Methanobacteriati</taxon>
        <taxon>Methanobacteriota</taxon>
        <taxon>Stenosarchaea group</taxon>
        <taxon>Halobacteria</taxon>
        <taxon>Halobacteriales</taxon>
        <taxon>Haloarculaceae</taxon>
        <taxon>Haloarcula</taxon>
    </lineage>
</organism>
<dbReference type="CDD" id="cd00090">
    <property type="entry name" value="HTH_ARSR"/>
    <property type="match status" value="1"/>
</dbReference>
<dbReference type="AlphaFoldDB" id="A0A8J8C569"/>
<dbReference type="EMBL" id="JAHQXF010000003">
    <property type="protein sequence ID" value="MBV0926007.1"/>
    <property type="molecule type" value="Genomic_DNA"/>
</dbReference>
<proteinExistence type="predicted"/>
<dbReference type="Proteomes" id="UP000766550">
    <property type="component" value="Unassembled WGS sequence"/>
</dbReference>
<protein>
    <submittedName>
        <fullName evidence="1">Helix-turn-helix domain-containing protein</fullName>
    </submittedName>
</protein>
<comment type="caution">
    <text evidence="1">The sequence shown here is derived from an EMBL/GenBank/DDBJ whole genome shotgun (WGS) entry which is preliminary data.</text>
</comment>
<dbReference type="InterPro" id="IPR011991">
    <property type="entry name" value="ArsR-like_HTH"/>
</dbReference>